<keyword evidence="1" id="KW-0963">Cytoplasm</keyword>
<dbReference type="PANTHER" id="PTHR30308">
    <property type="entry name" value="TMRNA-BINDING COMPONENT OF TRANS-TRANSLATION TAGGING COMPLEX"/>
    <property type="match status" value="1"/>
</dbReference>
<dbReference type="NCBIfam" id="TIGR00086">
    <property type="entry name" value="smpB"/>
    <property type="match status" value="1"/>
</dbReference>
<protein>
    <submittedName>
        <fullName evidence="3">SsrA-binding protein</fullName>
    </submittedName>
</protein>
<dbReference type="GO" id="GO:0070930">
    <property type="term" value="P:trans-translation-dependent protein tagging"/>
    <property type="evidence" value="ECO:0007669"/>
    <property type="project" value="TreeGrafter"/>
</dbReference>
<organism evidence="3 4">
    <name type="scientific">Ectocarpus siliculosus</name>
    <name type="common">Brown alga</name>
    <name type="synonym">Conferva siliculosa</name>
    <dbReference type="NCBI Taxonomy" id="2880"/>
    <lineage>
        <taxon>Eukaryota</taxon>
        <taxon>Sar</taxon>
        <taxon>Stramenopiles</taxon>
        <taxon>Ochrophyta</taxon>
        <taxon>PX clade</taxon>
        <taxon>Phaeophyceae</taxon>
        <taxon>Ectocarpales</taxon>
        <taxon>Ectocarpaceae</taxon>
        <taxon>Ectocarpus</taxon>
    </lineage>
</organism>
<reference evidence="3 4" key="1">
    <citation type="journal article" date="2010" name="Nature">
        <title>The Ectocarpus genome and the independent evolution of multicellularity in brown algae.</title>
        <authorList>
            <person name="Cock J.M."/>
            <person name="Sterck L."/>
            <person name="Rouze P."/>
            <person name="Scornet D."/>
            <person name="Allen A.E."/>
            <person name="Amoutzias G."/>
            <person name="Anthouard V."/>
            <person name="Artiguenave F."/>
            <person name="Aury J.M."/>
            <person name="Badger J.H."/>
            <person name="Beszteri B."/>
            <person name="Billiau K."/>
            <person name="Bonnet E."/>
            <person name="Bothwell J.H."/>
            <person name="Bowler C."/>
            <person name="Boyen C."/>
            <person name="Brownlee C."/>
            <person name="Carrano C.J."/>
            <person name="Charrier B."/>
            <person name="Cho G.Y."/>
            <person name="Coelho S.M."/>
            <person name="Collen J."/>
            <person name="Corre E."/>
            <person name="Da Silva C."/>
            <person name="Delage L."/>
            <person name="Delaroque N."/>
            <person name="Dittami S.M."/>
            <person name="Doulbeau S."/>
            <person name="Elias M."/>
            <person name="Farnham G."/>
            <person name="Gachon C.M."/>
            <person name="Gschloessl B."/>
            <person name="Heesch S."/>
            <person name="Jabbari K."/>
            <person name="Jubin C."/>
            <person name="Kawai H."/>
            <person name="Kimura K."/>
            <person name="Kloareg B."/>
            <person name="Kupper F.C."/>
            <person name="Lang D."/>
            <person name="Le Bail A."/>
            <person name="Leblanc C."/>
            <person name="Lerouge P."/>
            <person name="Lohr M."/>
            <person name="Lopez P.J."/>
            <person name="Martens C."/>
            <person name="Maumus F."/>
            <person name="Michel G."/>
            <person name="Miranda-Saavedra D."/>
            <person name="Morales J."/>
            <person name="Moreau H."/>
            <person name="Motomura T."/>
            <person name="Nagasato C."/>
            <person name="Napoli C.A."/>
            <person name="Nelson D.R."/>
            <person name="Nyvall-Collen P."/>
            <person name="Peters A.F."/>
            <person name="Pommier C."/>
            <person name="Potin P."/>
            <person name="Poulain J."/>
            <person name="Quesneville H."/>
            <person name="Read B."/>
            <person name="Rensing S.A."/>
            <person name="Ritter A."/>
            <person name="Rousvoal S."/>
            <person name="Samanta M."/>
            <person name="Samson G."/>
            <person name="Schroeder D.C."/>
            <person name="Segurens B."/>
            <person name="Strittmatter M."/>
            <person name="Tonon T."/>
            <person name="Tregear J.W."/>
            <person name="Valentin K."/>
            <person name="von Dassow P."/>
            <person name="Yamagishi T."/>
            <person name="Van de Peer Y."/>
            <person name="Wincker P."/>
        </authorList>
    </citation>
    <scope>NUCLEOTIDE SEQUENCE [LARGE SCALE GENOMIC DNA]</scope>
    <source>
        <strain evidence="4">Ec32 / CCAP1310/4</strain>
    </source>
</reference>
<evidence type="ECO:0000256" key="1">
    <source>
        <dbReference type="ARBA" id="ARBA00022490"/>
    </source>
</evidence>
<dbReference type="Gene3D" id="2.40.280.10">
    <property type="match status" value="1"/>
</dbReference>
<keyword evidence="4" id="KW-1185">Reference proteome</keyword>
<dbReference type="InParanoid" id="D8LKD0"/>
<name>D8LKD0_ECTSI</name>
<dbReference type="EMBL" id="FN648479">
    <property type="protein sequence ID" value="CBN76075.1"/>
    <property type="molecule type" value="Genomic_DNA"/>
</dbReference>
<proteinExistence type="inferred from homology"/>
<evidence type="ECO:0000313" key="3">
    <source>
        <dbReference type="EMBL" id="CBN76075.1"/>
    </source>
</evidence>
<dbReference type="HAMAP" id="MF_00023">
    <property type="entry name" value="SmpB"/>
    <property type="match status" value="1"/>
</dbReference>
<dbReference type="Pfam" id="PF01668">
    <property type="entry name" value="SmpB"/>
    <property type="match status" value="1"/>
</dbReference>
<keyword evidence="2" id="KW-0694">RNA-binding</keyword>
<dbReference type="NCBIfam" id="NF003843">
    <property type="entry name" value="PRK05422.1"/>
    <property type="match status" value="1"/>
</dbReference>
<dbReference type="InterPro" id="IPR000037">
    <property type="entry name" value="SsrA-bd_prot"/>
</dbReference>
<dbReference type="eggNOG" id="ENOG502S5AD">
    <property type="taxonomic scope" value="Eukaryota"/>
</dbReference>
<gene>
    <name evidence="3" type="ORF">Esi_0293_0008</name>
</gene>
<accession>D8LKD0</accession>
<dbReference type="OrthoDB" id="4717at2759"/>
<dbReference type="AlphaFoldDB" id="D8LKD0"/>
<dbReference type="OMA" id="WTNHSAR"/>
<dbReference type="SUPFAM" id="SSF74982">
    <property type="entry name" value="Small protein B (SmpB)"/>
    <property type="match status" value="1"/>
</dbReference>
<dbReference type="PANTHER" id="PTHR30308:SF2">
    <property type="entry name" value="SSRA-BINDING PROTEIN"/>
    <property type="match status" value="1"/>
</dbReference>
<evidence type="ECO:0000313" key="4">
    <source>
        <dbReference type="Proteomes" id="UP000002630"/>
    </source>
</evidence>
<dbReference type="GO" id="GO:0005829">
    <property type="term" value="C:cytosol"/>
    <property type="evidence" value="ECO:0007669"/>
    <property type="project" value="TreeGrafter"/>
</dbReference>
<dbReference type="Proteomes" id="UP000002630">
    <property type="component" value="Linkage Group LG03"/>
</dbReference>
<sequence length="146" mass="17044">MLHRKARRNYEILEKFVAGIELVGSEVKSCRMSKINMDEGFAQAKKGQCFLHGIHIAECGVSNRFYQHEPRRPRRLLLHKREIKKLEDKVAQKGMTVVPLKIFFDDNNRLKVEIGLALGKNVRDKREDIKARDAKRDIQRISKNAY</sequence>
<dbReference type="STRING" id="2880.D8LKD0"/>
<evidence type="ECO:0000256" key="2">
    <source>
        <dbReference type="ARBA" id="ARBA00022884"/>
    </source>
</evidence>
<dbReference type="GO" id="GO:0003723">
    <property type="term" value="F:RNA binding"/>
    <property type="evidence" value="ECO:0007669"/>
    <property type="project" value="UniProtKB-KW"/>
</dbReference>
<dbReference type="InterPro" id="IPR023620">
    <property type="entry name" value="SmpB"/>
</dbReference>
<dbReference type="EMBL" id="FN649728">
    <property type="protein sequence ID" value="CBN76075.1"/>
    <property type="molecule type" value="Genomic_DNA"/>
</dbReference>